<accession>A0A5N6NWA0</accession>
<gene>
    <name evidence="1" type="ORF">E3N88_17923</name>
</gene>
<reference evidence="1 2" key="1">
    <citation type="submission" date="2019-05" db="EMBL/GenBank/DDBJ databases">
        <title>Mikania micrantha, genome provides insights into the molecular mechanism of rapid growth.</title>
        <authorList>
            <person name="Liu B."/>
        </authorList>
    </citation>
    <scope>NUCLEOTIDE SEQUENCE [LARGE SCALE GENOMIC DNA]</scope>
    <source>
        <strain evidence="1">NLD-2019</strain>
        <tissue evidence="1">Leaf</tissue>
    </source>
</reference>
<dbReference type="AlphaFoldDB" id="A0A5N6NWA0"/>
<dbReference type="OrthoDB" id="418237at2759"/>
<dbReference type="PANTHER" id="PTHR11439:SF495">
    <property type="entry name" value="REVERSE TRANSCRIPTASE, RNA-DEPENDENT DNA POLYMERASE-RELATED"/>
    <property type="match status" value="1"/>
</dbReference>
<organism evidence="1 2">
    <name type="scientific">Mikania micrantha</name>
    <name type="common">bitter vine</name>
    <dbReference type="NCBI Taxonomy" id="192012"/>
    <lineage>
        <taxon>Eukaryota</taxon>
        <taxon>Viridiplantae</taxon>
        <taxon>Streptophyta</taxon>
        <taxon>Embryophyta</taxon>
        <taxon>Tracheophyta</taxon>
        <taxon>Spermatophyta</taxon>
        <taxon>Magnoliopsida</taxon>
        <taxon>eudicotyledons</taxon>
        <taxon>Gunneridae</taxon>
        <taxon>Pentapetalae</taxon>
        <taxon>asterids</taxon>
        <taxon>campanulids</taxon>
        <taxon>Asterales</taxon>
        <taxon>Asteraceae</taxon>
        <taxon>Asteroideae</taxon>
        <taxon>Heliantheae alliance</taxon>
        <taxon>Eupatorieae</taxon>
        <taxon>Mikania</taxon>
    </lineage>
</organism>
<keyword evidence="2" id="KW-1185">Reference proteome</keyword>
<dbReference type="EMBL" id="SZYD01000009">
    <property type="protein sequence ID" value="KAD5317977.1"/>
    <property type="molecule type" value="Genomic_DNA"/>
</dbReference>
<evidence type="ECO:0008006" key="3">
    <source>
        <dbReference type="Google" id="ProtNLM"/>
    </source>
</evidence>
<sequence length="96" mass="10880">MLNAKPAGTPLAVNHRITPDEKGELIDATLYRRMIAKISHLIAVKRILRYLKGTPDLGLWYPNDINFDLTAYSDSDYGGCKRYFNLAEAIHLDRTS</sequence>
<evidence type="ECO:0000313" key="2">
    <source>
        <dbReference type="Proteomes" id="UP000326396"/>
    </source>
</evidence>
<dbReference type="Proteomes" id="UP000326396">
    <property type="component" value="Linkage Group LG17"/>
</dbReference>
<protein>
    <recommendedName>
        <fullName evidence="3">Reverse transcriptase Ty1/copia-type domain-containing protein</fullName>
    </recommendedName>
</protein>
<name>A0A5N6NWA0_9ASTR</name>
<dbReference type="PANTHER" id="PTHR11439">
    <property type="entry name" value="GAG-POL-RELATED RETROTRANSPOSON"/>
    <property type="match status" value="1"/>
</dbReference>
<comment type="caution">
    <text evidence="1">The sequence shown here is derived from an EMBL/GenBank/DDBJ whole genome shotgun (WGS) entry which is preliminary data.</text>
</comment>
<evidence type="ECO:0000313" key="1">
    <source>
        <dbReference type="EMBL" id="KAD5317977.1"/>
    </source>
</evidence>
<proteinExistence type="predicted"/>